<evidence type="ECO:0000256" key="1">
    <source>
        <dbReference type="SAM" id="Coils"/>
    </source>
</evidence>
<comment type="caution">
    <text evidence="3">The sequence shown here is derived from an EMBL/GenBank/DDBJ whole genome shotgun (WGS) entry which is preliminary data.</text>
</comment>
<dbReference type="Proteomes" id="UP000548978">
    <property type="component" value="Unassembled WGS sequence"/>
</dbReference>
<proteinExistence type="predicted"/>
<dbReference type="RefSeq" id="WP_164462011.1">
    <property type="nucleotide sequence ID" value="NZ_JACIJB010000003.1"/>
</dbReference>
<dbReference type="InterPro" id="IPR024983">
    <property type="entry name" value="CHAT_dom"/>
</dbReference>
<accession>A0A7W9A392</accession>
<name>A0A7W9A392_9CAUL</name>
<feature type="coiled-coil region" evidence="1">
    <location>
        <begin position="83"/>
        <end position="110"/>
    </location>
</feature>
<evidence type="ECO:0000259" key="2">
    <source>
        <dbReference type="Pfam" id="PF12770"/>
    </source>
</evidence>
<feature type="domain" description="CHAT" evidence="2">
    <location>
        <begin position="242"/>
        <end position="585"/>
    </location>
</feature>
<dbReference type="AlphaFoldDB" id="A0A7W9A392"/>
<evidence type="ECO:0000313" key="3">
    <source>
        <dbReference type="EMBL" id="MBB5660305.1"/>
    </source>
</evidence>
<keyword evidence="1" id="KW-0175">Coiled coil</keyword>
<reference evidence="3 4" key="1">
    <citation type="submission" date="2020-08" db="EMBL/GenBank/DDBJ databases">
        <title>Genomic Encyclopedia of Type Strains, Phase IV (KMG-IV): sequencing the most valuable type-strain genomes for metagenomic binning, comparative biology and taxonomic classification.</title>
        <authorList>
            <person name="Goeker M."/>
        </authorList>
    </citation>
    <scope>NUCLEOTIDE SEQUENCE [LARGE SCALE GENOMIC DNA]</scope>
    <source>
        <strain evidence="3 4">DSM 24448</strain>
    </source>
</reference>
<dbReference type="EMBL" id="JACIJB010000003">
    <property type="protein sequence ID" value="MBB5660305.1"/>
    <property type="molecule type" value="Genomic_DNA"/>
</dbReference>
<dbReference type="Pfam" id="PF12770">
    <property type="entry name" value="CHAT"/>
    <property type="match status" value="1"/>
</dbReference>
<gene>
    <name evidence="3" type="ORF">FHS65_001050</name>
</gene>
<keyword evidence="4" id="KW-1185">Reference proteome</keyword>
<evidence type="ECO:0000313" key="4">
    <source>
        <dbReference type="Proteomes" id="UP000548978"/>
    </source>
</evidence>
<protein>
    <submittedName>
        <fullName evidence="3">CHAT domain-containing protein</fullName>
    </submittedName>
</protein>
<organism evidence="3 4">
    <name type="scientific">Brevundimonas halotolerans</name>
    <dbReference type="NCBI Taxonomy" id="69670"/>
    <lineage>
        <taxon>Bacteria</taxon>
        <taxon>Pseudomonadati</taxon>
        <taxon>Pseudomonadota</taxon>
        <taxon>Alphaproteobacteria</taxon>
        <taxon>Caulobacterales</taxon>
        <taxon>Caulobacteraceae</taxon>
        <taxon>Brevundimonas</taxon>
    </lineage>
</organism>
<sequence>MGSRARHGLSGGVLAGLVVALVLALVTGGHVGARSGTALPQDPDTPESLRAEAFEAAQWAIVSDAADALAKVSARFAEGDDALGQLAEQRERLIQRRDALEREVESLYAQDTDAARERRRIMSRTYEQTLAELAEVDARIEAEFPAFAELTRPRALTVTETQGLLNPDEALLLVFVNPEATYVWGVTSDRIEWARADGLGEEALTLSVAKLRASLTTAGTRADPTLDPALFAGRPVRAYDRAEAHRLYQALIQPVESVFEGRTTLITVVSGPLTTLPLAALVTAPPVGEDTGPEALVTTEWLIDRYALATLPSVSSLKALRCHLATEAERHAGCPARLTPVRDARRDPVSDRLPLIAFGAPVLTGTPEPAARGAPDADGILGPGKLADVEKLRALPDLPGARAELLALGRIYPKGVVRSGAAATETAVRQTDTDLLAEARFVVFSTHGLMAGASFAEPGLVMTPPAEATAEDDGYLTASEAAQLRLNADFVVLSACNTAASDGRPGGQGLSGLARAFFHAGARSLLVSHWEVSDQATTALITGTFAGLDRTPGNRAVALQGAMREVRADRRWQHPAYWAAFTLVGTPS</sequence>